<keyword evidence="3" id="KW-1185">Reference proteome</keyword>
<sequence>MPPPYYVKNCSFRPYHHSLWILSTVGGSFLERGQLGFCAMVKRKRKSSSDVPEPLSEGEAFELPGEESVFEERKKGKRAKTKSGSSSSSSGNAVAVEKPVEKLGGGEKVKAKVKFEVEADVPDRPPAVNSDYVPIPWKGRLGFSTFCSSDQAES</sequence>
<organism evidence="2 3">
    <name type="scientific">Tuber magnatum</name>
    <name type="common">white Piedmont truffle</name>
    <dbReference type="NCBI Taxonomy" id="42249"/>
    <lineage>
        <taxon>Eukaryota</taxon>
        <taxon>Fungi</taxon>
        <taxon>Dikarya</taxon>
        <taxon>Ascomycota</taxon>
        <taxon>Pezizomycotina</taxon>
        <taxon>Pezizomycetes</taxon>
        <taxon>Pezizales</taxon>
        <taxon>Tuberaceae</taxon>
        <taxon>Tuber</taxon>
    </lineage>
</organism>
<dbReference type="AlphaFoldDB" id="A0A317SZJ1"/>
<evidence type="ECO:0000313" key="3">
    <source>
        <dbReference type="Proteomes" id="UP000246991"/>
    </source>
</evidence>
<accession>A0A317SZJ1</accession>
<feature type="region of interest" description="Disordered" evidence="1">
    <location>
        <begin position="44"/>
        <end position="99"/>
    </location>
</feature>
<dbReference type="EMBL" id="PYWC01000006">
    <property type="protein sequence ID" value="PWW79744.1"/>
    <property type="molecule type" value="Genomic_DNA"/>
</dbReference>
<dbReference type="Proteomes" id="UP000246991">
    <property type="component" value="Unassembled WGS sequence"/>
</dbReference>
<name>A0A317SZJ1_9PEZI</name>
<comment type="caution">
    <text evidence="2">The sequence shown here is derived from an EMBL/GenBank/DDBJ whole genome shotgun (WGS) entry which is preliminary data.</text>
</comment>
<dbReference type="OrthoDB" id="541883at2759"/>
<gene>
    <name evidence="2" type="ORF">C7212DRAFT_360947</name>
</gene>
<evidence type="ECO:0000256" key="1">
    <source>
        <dbReference type="SAM" id="MobiDB-lite"/>
    </source>
</evidence>
<evidence type="ECO:0000313" key="2">
    <source>
        <dbReference type="EMBL" id="PWW79744.1"/>
    </source>
</evidence>
<reference evidence="2 3" key="1">
    <citation type="submission" date="2018-03" db="EMBL/GenBank/DDBJ databases">
        <title>Genomes of Pezizomycetes fungi and the evolution of truffles.</title>
        <authorList>
            <person name="Murat C."/>
            <person name="Payen T."/>
            <person name="Noel B."/>
            <person name="Kuo A."/>
            <person name="Martin F.M."/>
        </authorList>
    </citation>
    <scope>NUCLEOTIDE SEQUENCE [LARGE SCALE GENOMIC DNA]</scope>
    <source>
        <strain evidence="2">091103-1</strain>
    </source>
</reference>
<proteinExistence type="predicted"/>
<protein>
    <submittedName>
        <fullName evidence="2">Uncharacterized protein</fullName>
    </submittedName>
</protein>